<gene>
    <name evidence="2" type="ORF">EV191_12168</name>
</gene>
<feature type="region of interest" description="Disordered" evidence="1">
    <location>
        <begin position="196"/>
        <end position="238"/>
    </location>
</feature>
<dbReference type="AlphaFoldDB" id="A0A4R2Q711"/>
<keyword evidence="3" id="KW-1185">Reference proteome</keyword>
<proteinExistence type="predicted"/>
<comment type="caution">
    <text evidence="2">The sequence shown here is derived from an EMBL/GenBank/DDBJ whole genome shotgun (WGS) entry which is preliminary data.</text>
</comment>
<organism evidence="2 3">
    <name type="scientific">Tamaricihabitans halophyticus</name>
    <dbReference type="NCBI Taxonomy" id="1262583"/>
    <lineage>
        <taxon>Bacteria</taxon>
        <taxon>Bacillati</taxon>
        <taxon>Actinomycetota</taxon>
        <taxon>Actinomycetes</taxon>
        <taxon>Pseudonocardiales</taxon>
        <taxon>Pseudonocardiaceae</taxon>
        <taxon>Tamaricihabitans</taxon>
    </lineage>
</organism>
<dbReference type="InterPro" id="IPR046036">
    <property type="entry name" value="DUF5994"/>
</dbReference>
<accession>A0A4R2Q711</accession>
<feature type="compositionally biased region" description="Low complexity" evidence="1">
    <location>
        <begin position="211"/>
        <end position="221"/>
    </location>
</feature>
<protein>
    <submittedName>
        <fullName evidence="2">Uncharacterized protein</fullName>
    </submittedName>
</protein>
<dbReference type="EMBL" id="SLXQ01000021">
    <property type="protein sequence ID" value="TCP43668.1"/>
    <property type="molecule type" value="Genomic_DNA"/>
</dbReference>
<evidence type="ECO:0000256" key="1">
    <source>
        <dbReference type="SAM" id="MobiDB-lite"/>
    </source>
</evidence>
<reference evidence="2 3" key="1">
    <citation type="submission" date="2019-03" db="EMBL/GenBank/DDBJ databases">
        <title>Genomic Encyclopedia of Type Strains, Phase IV (KMG-IV): sequencing the most valuable type-strain genomes for metagenomic binning, comparative biology and taxonomic classification.</title>
        <authorList>
            <person name="Goeker M."/>
        </authorList>
    </citation>
    <scope>NUCLEOTIDE SEQUENCE [LARGE SCALE GENOMIC DNA]</scope>
    <source>
        <strain evidence="2 3">DSM 45765</strain>
    </source>
</reference>
<evidence type="ECO:0000313" key="2">
    <source>
        <dbReference type="EMBL" id="TCP43668.1"/>
    </source>
</evidence>
<name>A0A4R2Q711_9PSEU</name>
<evidence type="ECO:0000313" key="3">
    <source>
        <dbReference type="Proteomes" id="UP000294911"/>
    </source>
</evidence>
<sequence length="238" mass="25019">MLVTWGVGWVLPKAKQYPRFVGAALGARTIPGSCDGAGGGSVEMMISGQLNPTTTSDDRQQQSPLPPVVRLRMKPDGAARGHVDGGWWPRSRDLAAELPSLVSALGVWLGQVARVSYHLDRWGLVARKVLVEGRVVRAEGFRSTDRHTIMVIGSDSRRVSLLVVPPGVPGGVARAVLRSAAGSDSTASVADILASNGVHPDRDSNPHVAVPGPRAAGPSAAEPEEERWEAEGGRALPA</sequence>
<dbReference type="Pfam" id="PF19457">
    <property type="entry name" value="DUF5994"/>
    <property type="match status" value="1"/>
</dbReference>
<dbReference type="Proteomes" id="UP000294911">
    <property type="component" value="Unassembled WGS sequence"/>
</dbReference>